<protein>
    <submittedName>
        <fullName evidence="1">Uncharacterized protein</fullName>
    </submittedName>
</protein>
<proteinExistence type="predicted"/>
<dbReference type="EMBL" id="JAGDFM010000080">
    <property type="protein sequence ID" value="KAG7387368.1"/>
    <property type="molecule type" value="Genomic_DNA"/>
</dbReference>
<evidence type="ECO:0000313" key="1">
    <source>
        <dbReference type="EMBL" id="KAG7387368.1"/>
    </source>
</evidence>
<gene>
    <name evidence="1" type="ORF">PHYPSEUDO_014392</name>
</gene>
<accession>A0A8T1W447</accession>
<organism evidence="1 2">
    <name type="scientific">Phytophthora pseudosyringae</name>
    <dbReference type="NCBI Taxonomy" id="221518"/>
    <lineage>
        <taxon>Eukaryota</taxon>
        <taxon>Sar</taxon>
        <taxon>Stramenopiles</taxon>
        <taxon>Oomycota</taxon>
        <taxon>Peronosporomycetes</taxon>
        <taxon>Peronosporales</taxon>
        <taxon>Peronosporaceae</taxon>
        <taxon>Phytophthora</taxon>
    </lineage>
</organism>
<evidence type="ECO:0000313" key="2">
    <source>
        <dbReference type="Proteomes" id="UP000694044"/>
    </source>
</evidence>
<reference evidence="1" key="1">
    <citation type="submission" date="2021-02" db="EMBL/GenBank/DDBJ databases">
        <authorList>
            <person name="Palmer J.M."/>
        </authorList>
    </citation>
    <scope>NUCLEOTIDE SEQUENCE</scope>
    <source>
        <strain evidence="1">SCRP734</strain>
    </source>
</reference>
<dbReference type="OrthoDB" id="124258at2759"/>
<name>A0A8T1W447_9STRA</name>
<dbReference type="Proteomes" id="UP000694044">
    <property type="component" value="Unassembled WGS sequence"/>
</dbReference>
<sequence>MPTLTSLPPYVLAHVLEFAVYGFTQVLGPSERHLPLEHLKDAALVCRNTLHAVRSLVSTFRATTMDLALGDSATADNVAAMHQTVETRGCPVRDLRMQLGDNEEDRYLTKSRSEALEKVEIQWSTVFGLMPGLKRLDLTKVSLLSKHLVQILETGATHCRHLEFLILPQQGNEAQRRRPKHRQGHDDVVCCYGEMVLDWRPTTADSSDAEYGGPLSRNEGVSYADAHCSEMWTISLDKWRAFNAKCTNLRDFNWLVVPFGDPFFHAFEEHVKPQLTSLSLSANMNWKYDRYFQDCRGSSGAANEGETESNPPGYGVSASDARAVLKACPALRRLSIDINCLQNNRPQAHYVNAAVYGDEFWEAAAEHCPLLQSIEMMDASNFQNFNVQSVSGLSDRTKGHFFEWLHCVSKLEGSVGPQRVLGVRLGGHQRTRLAPPSYYAEIVESLKLLSEISEESLGAASCRAKPLLYIVNPYELKVSRLWSKPYMRDNLRPMLEAVKAKHPSLHLSISMFGRAGDKFNRIDTLTLDWRPQEGERKRDLFFDYAEEQAERDTYLDASRYEIVSENEGDEDEEGGGDVEMEDLLLYRAIMARFIYGEDDDD</sequence>
<dbReference type="AlphaFoldDB" id="A0A8T1W447"/>
<keyword evidence="2" id="KW-1185">Reference proteome</keyword>
<comment type="caution">
    <text evidence="1">The sequence shown here is derived from an EMBL/GenBank/DDBJ whole genome shotgun (WGS) entry which is preliminary data.</text>
</comment>